<dbReference type="AlphaFoldDB" id="A0AAE0U8V7"/>
<keyword evidence="3" id="KW-1185">Reference proteome</keyword>
<feature type="region of interest" description="Disordered" evidence="1">
    <location>
        <begin position="83"/>
        <end position="133"/>
    </location>
</feature>
<dbReference type="PROSITE" id="PS51257">
    <property type="entry name" value="PROKAR_LIPOPROTEIN"/>
    <property type="match status" value="1"/>
</dbReference>
<feature type="compositionally biased region" description="Basic and acidic residues" evidence="1">
    <location>
        <begin position="43"/>
        <end position="54"/>
    </location>
</feature>
<evidence type="ECO:0000313" key="2">
    <source>
        <dbReference type="EMBL" id="KAK3395107.1"/>
    </source>
</evidence>
<comment type="caution">
    <text evidence="2">The sequence shown here is derived from an EMBL/GenBank/DDBJ whole genome shotgun (WGS) entry which is preliminary data.</text>
</comment>
<organism evidence="2 3">
    <name type="scientific">Podospora didyma</name>
    <dbReference type="NCBI Taxonomy" id="330526"/>
    <lineage>
        <taxon>Eukaryota</taxon>
        <taxon>Fungi</taxon>
        <taxon>Dikarya</taxon>
        <taxon>Ascomycota</taxon>
        <taxon>Pezizomycotina</taxon>
        <taxon>Sordariomycetes</taxon>
        <taxon>Sordariomycetidae</taxon>
        <taxon>Sordariales</taxon>
        <taxon>Podosporaceae</taxon>
        <taxon>Podospora</taxon>
    </lineage>
</organism>
<feature type="compositionally biased region" description="Basic and acidic residues" evidence="1">
    <location>
        <begin position="86"/>
        <end position="97"/>
    </location>
</feature>
<feature type="region of interest" description="Disordered" evidence="1">
    <location>
        <begin position="35"/>
        <end position="54"/>
    </location>
</feature>
<dbReference type="EMBL" id="JAULSW010000001">
    <property type="protein sequence ID" value="KAK3395107.1"/>
    <property type="molecule type" value="Genomic_DNA"/>
</dbReference>
<proteinExistence type="predicted"/>
<evidence type="ECO:0000256" key="1">
    <source>
        <dbReference type="SAM" id="MobiDB-lite"/>
    </source>
</evidence>
<reference evidence="2" key="1">
    <citation type="journal article" date="2023" name="Mol. Phylogenet. Evol.">
        <title>Genome-scale phylogeny and comparative genomics of the fungal order Sordariales.</title>
        <authorList>
            <person name="Hensen N."/>
            <person name="Bonometti L."/>
            <person name="Westerberg I."/>
            <person name="Brannstrom I.O."/>
            <person name="Guillou S."/>
            <person name="Cros-Aarteil S."/>
            <person name="Calhoun S."/>
            <person name="Haridas S."/>
            <person name="Kuo A."/>
            <person name="Mondo S."/>
            <person name="Pangilinan J."/>
            <person name="Riley R."/>
            <person name="LaButti K."/>
            <person name="Andreopoulos B."/>
            <person name="Lipzen A."/>
            <person name="Chen C."/>
            <person name="Yan M."/>
            <person name="Daum C."/>
            <person name="Ng V."/>
            <person name="Clum A."/>
            <person name="Steindorff A."/>
            <person name="Ohm R.A."/>
            <person name="Martin F."/>
            <person name="Silar P."/>
            <person name="Natvig D.O."/>
            <person name="Lalanne C."/>
            <person name="Gautier V."/>
            <person name="Ament-Velasquez S.L."/>
            <person name="Kruys A."/>
            <person name="Hutchinson M.I."/>
            <person name="Powell A.J."/>
            <person name="Barry K."/>
            <person name="Miller A.N."/>
            <person name="Grigoriev I.V."/>
            <person name="Debuchy R."/>
            <person name="Gladieux P."/>
            <person name="Hiltunen Thoren M."/>
            <person name="Johannesson H."/>
        </authorList>
    </citation>
    <scope>NUCLEOTIDE SEQUENCE</scope>
    <source>
        <strain evidence="2">CBS 232.78</strain>
    </source>
</reference>
<protein>
    <submittedName>
        <fullName evidence="2">Uncharacterized protein</fullName>
    </submittedName>
</protein>
<evidence type="ECO:0000313" key="3">
    <source>
        <dbReference type="Proteomes" id="UP001285441"/>
    </source>
</evidence>
<sequence>MASRPSLAIAQPHYPYIDVYCAICGGPFSSTACQVGSSSPEALKQRRDRVEKRRRREAERIRAALAAQSNFADGVYDGGNDDDIIDMGHNDNPRGDCDNGDDETPLLGYGSGRPLVDEEHSYDPTLVDFNDTE</sequence>
<reference evidence="2" key="2">
    <citation type="submission" date="2023-06" db="EMBL/GenBank/DDBJ databases">
        <authorList>
            <consortium name="Lawrence Berkeley National Laboratory"/>
            <person name="Haridas S."/>
            <person name="Hensen N."/>
            <person name="Bonometti L."/>
            <person name="Westerberg I."/>
            <person name="Brannstrom I.O."/>
            <person name="Guillou S."/>
            <person name="Cros-Aarteil S."/>
            <person name="Calhoun S."/>
            <person name="Kuo A."/>
            <person name="Mondo S."/>
            <person name="Pangilinan J."/>
            <person name="Riley R."/>
            <person name="LaButti K."/>
            <person name="Andreopoulos B."/>
            <person name="Lipzen A."/>
            <person name="Chen C."/>
            <person name="Yanf M."/>
            <person name="Daum C."/>
            <person name="Ng V."/>
            <person name="Clum A."/>
            <person name="Steindorff A."/>
            <person name="Ohm R."/>
            <person name="Martin F."/>
            <person name="Silar P."/>
            <person name="Natvig D."/>
            <person name="Lalanne C."/>
            <person name="Gautier V."/>
            <person name="Ament-velasquez S.L."/>
            <person name="Kruys A."/>
            <person name="Hutchinson M.I."/>
            <person name="Powell A.J."/>
            <person name="Barry K."/>
            <person name="Miller A.N."/>
            <person name="Grigoriev I.V."/>
            <person name="Debuchy R."/>
            <person name="Gladieux P."/>
            <person name="Thoren M.H."/>
            <person name="Johannesson H."/>
        </authorList>
    </citation>
    <scope>NUCLEOTIDE SEQUENCE</scope>
    <source>
        <strain evidence="2">CBS 232.78</strain>
    </source>
</reference>
<name>A0AAE0U8V7_9PEZI</name>
<dbReference type="Proteomes" id="UP001285441">
    <property type="component" value="Unassembled WGS sequence"/>
</dbReference>
<gene>
    <name evidence="2" type="ORF">B0H63DRAFT_518176</name>
</gene>
<accession>A0AAE0U8V7</accession>